<evidence type="ECO:0000313" key="12">
    <source>
        <dbReference type="Proteomes" id="UP000265716"/>
    </source>
</evidence>
<evidence type="ECO:0000256" key="5">
    <source>
        <dbReference type="PROSITE-ProRule" id="PRU00221"/>
    </source>
</evidence>
<dbReference type="SUPFAM" id="SSF82171">
    <property type="entry name" value="DPP6 N-terminal domain-like"/>
    <property type="match status" value="1"/>
</dbReference>
<dbReference type="InterPro" id="IPR057646">
    <property type="entry name" value="WD40_WDHD1_1st"/>
</dbReference>
<dbReference type="GO" id="GO:0000278">
    <property type="term" value="P:mitotic cell cycle"/>
    <property type="evidence" value="ECO:0007669"/>
    <property type="project" value="TreeGrafter"/>
</dbReference>
<dbReference type="GO" id="GO:0006261">
    <property type="term" value="P:DNA-templated DNA replication"/>
    <property type="evidence" value="ECO:0007669"/>
    <property type="project" value="TreeGrafter"/>
</dbReference>
<evidence type="ECO:0000313" key="13">
    <source>
        <dbReference type="Proteomes" id="UP000286510"/>
    </source>
</evidence>
<sequence>MSDAGSGSDSEEEFVLPPGFESVKGGSISKASLDDKELWFFRVPKNVRTVDASVLHGVTIKLPKDQNAFVQVPVDVEGNKKQFTLKSNDISLYSQVVNLVPDKANSQTFVPGALARHKGREFLIQSLASMSTFRALPSFSVHPPGLGDLDVLPNGIAVTCGEDGYVCFSDVKELKEIKSMRIVTDDGTVPSISVSATTSNDASQRDVFVASSDNYLLNRYSLGAKATFEGCYLRCTEEIKYISSSKSYVAVVSEDLRSRIVVRANMERVLVLEGHKETVKSIAIDPLETYVATSAADGTVKLFNISDVDGDTGEVSASSSIPIQYQQGMSNDEVLARIAWQPTTGALLATPMRMNTVALYSRDTWTLSSKLVFPSFDGVFNSDVNVIAFSPNGQYVAAASMAKQIFVWDVSTQSVVASFECDDNVMALSWLVDANSFVVLMSSGSVGHASNVVPSAHAPPANVIISATVAAPLVTPPVPPLVPSTRATMPSSPSLVEASPAPPPSPPTRPTNPAIISSIDDPAVDDEELQVNAIKRSFGFDPDMAVLHEATIADDQDDDVAAAMDAPLLQSSPSTVPLPLSVQPSFQPGAVLQGPVILLAWNLLGDIEALTSADHTPLIVLRFHDKSKRGFKFHDTYNLTMAAFDDVGAIFAAPVHDDMPAVITYRPIESWNSNSSWHVSLPDGEDVVSVTTAGAICVVASSAHFVRVYSMGGIVLAVFALPGRIVSMASHRSGKLAILYATRSGLQCAVYAVQPALPRVAKLTDGPMPSSSVVEWVGFNDMGVLFFVQASSGLVFVQSDLVGGQWMPLVHPSHSHGPIFCVGVRDGTVYFVPKVNDQPLHLPRLHRPVLSTWTYEKVEDDALWPAHNAATAAPSKSDQAVPLLAAADKAILLRVKAMCASDDVQKAYDLATCLSLEKSHAIAQQIATHFGLRELHSRLQRLQDAAFPMDIISPRVDEVNAVDRRHMTTSVRPPPSRIPTMAGRTSTSIPSSSPPSSHVEPAKAIKPPSKPSAATFVNPFKKREVVVSDDVASRKRQK</sequence>
<accession>A0A397CJN7</accession>
<evidence type="ECO:0000256" key="6">
    <source>
        <dbReference type="SAM" id="MobiDB-lite"/>
    </source>
</evidence>
<keyword evidence="2 5" id="KW-0853">WD repeat</keyword>
<proteinExistence type="predicted"/>
<dbReference type="PROSITE" id="PS50082">
    <property type="entry name" value="WD_REPEATS_2"/>
    <property type="match status" value="2"/>
</dbReference>
<feature type="domain" description="WDHD1/CFT4 helical bundle" evidence="8">
    <location>
        <begin position="883"/>
        <end position="945"/>
    </location>
</feature>
<feature type="domain" description="WDHD1 first WD40" evidence="9">
    <location>
        <begin position="142"/>
        <end position="447"/>
    </location>
</feature>
<feature type="compositionally biased region" description="Low complexity" evidence="6">
    <location>
        <begin position="490"/>
        <end position="499"/>
    </location>
</feature>
<dbReference type="EMBL" id="QUTF01004080">
    <property type="protein sequence ID" value="RHZ41823.1"/>
    <property type="molecule type" value="Genomic_DNA"/>
</dbReference>
<evidence type="ECO:0000256" key="2">
    <source>
        <dbReference type="ARBA" id="ARBA00022574"/>
    </source>
</evidence>
<comment type="caution">
    <text evidence="10">The sequence shown here is derived from an EMBL/GenBank/DDBJ whole genome shotgun (WGS) entry which is preliminary data.</text>
</comment>
<dbReference type="VEuPathDB" id="FungiDB:H257_14138"/>
<dbReference type="EMBL" id="QUTC01007408">
    <property type="protein sequence ID" value="RHY47849.1"/>
    <property type="molecule type" value="Genomic_DNA"/>
</dbReference>
<evidence type="ECO:0000259" key="8">
    <source>
        <dbReference type="Pfam" id="PF20946"/>
    </source>
</evidence>
<dbReference type="Proteomes" id="UP000286510">
    <property type="component" value="Unassembled WGS sequence"/>
</dbReference>
<gene>
    <name evidence="11" type="ORF">DYB26_001178</name>
    <name evidence="10" type="ORF">DYB38_003339</name>
</gene>
<feature type="region of interest" description="Disordered" evidence="6">
    <location>
        <begin position="484"/>
        <end position="522"/>
    </location>
</feature>
<dbReference type="VEuPathDB" id="FungiDB:H257_14140"/>
<dbReference type="AlphaFoldDB" id="A0A397CJN7"/>
<dbReference type="InterPro" id="IPR036322">
    <property type="entry name" value="WD40_repeat_dom_sf"/>
</dbReference>
<feature type="compositionally biased region" description="Low complexity" evidence="6">
    <location>
        <begin position="985"/>
        <end position="1014"/>
    </location>
</feature>
<dbReference type="Pfam" id="PF24817">
    <property type="entry name" value="WD40_WDHD1_1st"/>
    <property type="match status" value="1"/>
</dbReference>
<evidence type="ECO:0000313" key="10">
    <source>
        <dbReference type="EMBL" id="RHY47849.1"/>
    </source>
</evidence>
<feature type="repeat" description="WD" evidence="5">
    <location>
        <begin position="384"/>
        <end position="418"/>
    </location>
</feature>
<dbReference type="Pfam" id="PF20946">
    <property type="entry name" value="Ctf4_C"/>
    <property type="match status" value="1"/>
</dbReference>
<dbReference type="SUPFAM" id="SSF50978">
    <property type="entry name" value="WD40 repeat-like"/>
    <property type="match status" value="1"/>
</dbReference>
<name>A0A397CJN7_APHAT</name>
<dbReference type="Gene3D" id="2.130.10.10">
    <property type="entry name" value="YVTN repeat-like/Quinoprotein amine dehydrogenase"/>
    <property type="match status" value="2"/>
</dbReference>
<evidence type="ECO:0000259" key="7">
    <source>
        <dbReference type="Pfam" id="PF12341"/>
    </source>
</evidence>
<dbReference type="GO" id="GO:0003682">
    <property type="term" value="F:chromatin binding"/>
    <property type="evidence" value="ECO:0007669"/>
    <property type="project" value="TreeGrafter"/>
</dbReference>
<feature type="region of interest" description="Disordered" evidence="6">
    <location>
        <begin position="968"/>
        <end position="1016"/>
    </location>
</feature>
<evidence type="ECO:0000256" key="1">
    <source>
        <dbReference type="ARBA" id="ARBA00004123"/>
    </source>
</evidence>
<reference evidence="12 13" key="1">
    <citation type="submission" date="2018-08" db="EMBL/GenBank/DDBJ databases">
        <title>Aphanomyces genome sequencing and annotation.</title>
        <authorList>
            <person name="Minardi D."/>
            <person name="Oidtmann B."/>
            <person name="Van Der Giezen M."/>
            <person name="Studholme D.J."/>
        </authorList>
    </citation>
    <scope>NUCLEOTIDE SEQUENCE [LARGE SCALE GENOMIC DNA]</scope>
    <source>
        <strain evidence="11 13">FDL457</strain>
        <strain evidence="10 12">SA</strain>
    </source>
</reference>
<dbReference type="Gene3D" id="6.20.250.70">
    <property type="match status" value="1"/>
</dbReference>
<keyword evidence="4" id="KW-0539">Nucleus</keyword>
<dbReference type="Pfam" id="PF12341">
    <property type="entry name" value="Mcl1_mid"/>
    <property type="match status" value="1"/>
</dbReference>
<dbReference type="Proteomes" id="UP000265716">
    <property type="component" value="Unassembled WGS sequence"/>
</dbReference>
<dbReference type="PANTHER" id="PTHR19932">
    <property type="entry name" value="WD REPEAT AND HMG-BOX DNA BINDING PROTEIN"/>
    <property type="match status" value="1"/>
</dbReference>
<dbReference type="GO" id="GO:0006281">
    <property type="term" value="P:DNA repair"/>
    <property type="evidence" value="ECO:0007669"/>
    <property type="project" value="TreeGrafter"/>
</dbReference>
<evidence type="ECO:0000256" key="4">
    <source>
        <dbReference type="ARBA" id="ARBA00023242"/>
    </source>
</evidence>
<feature type="repeat" description="WD" evidence="5">
    <location>
        <begin position="272"/>
        <end position="306"/>
    </location>
</feature>
<dbReference type="SMART" id="SM00320">
    <property type="entry name" value="WD40"/>
    <property type="match status" value="3"/>
</dbReference>
<dbReference type="InterPro" id="IPR048591">
    <property type="entry name" value="WDHD1/CFT4_hel"/>
</dbReference>
<dbReference type="InterPro" id="IPR022100">
    <property type="entry name" value="WDHD1/CFT4_beta-prop_2nd"/>
</dbReference>
<feature type="compositionally biased region" description="Pro residues" evidence="6">
    <location>
        <begin position="500"/>
        <end position="510"/>
    </location>
</feature>
<evidence type="ECO:0000259" key="9">
    <source>
        <dbReference type="Pfam" id="PF24817"/>
    </source>
</evidence>
<evidence type="ECO:0000313" key="11">
    <source>
        <dbReference type="EMBL" id="RHZ41823.1"/>
    </source>
</evidence>
<protein>
    <submittedName>
        <fullName evidence="10">Uncharacterized protein</fullName>
    </submittedName>
</protein>
<evidence type="ECO:0000256" key="3">
    <source>
        <dbReference type="ARBA" id="ARBA00022737"/>
    </source>
</evidence>
<organism evidence="10 12">
    <name type="scientific">Aphanomyces astaci</name>
    <name type="common">Crayfish plague agent</name>
    <dbReference type="NCBI Taxonomy" id="112090"/>
    <lineage>
        <taxon>Eukaryota</taxon>
        <taxon>Sar</taxon>
        <taxon>Stramenopiles</taxon>
        <taxon>Oomycota</taxon>
        <taxon>Saprolegniomycetes</taxon>
        <taxon>Saprolegniales</taxon>
        <taxon>Verrucalvaceae</taxon>
        <taxon>Aphanomyces</taxon>
    </lineage>
</organism>
<comment type="subcellular location">
    <subcellularLocation>
        <location evidence="1">Nucleus</location>
    </subcellularLocation>
</comment>
<dbReference type="PROSITE" id="PS50294">
    <property type="entry name" value="WD_REPEATS_REGION"/>
    <property type="match status" value="1"/>
</dbReference>
<dbReference type="PANTHER" id="PTHR19932:SF10">
    <property type="entry name" value="WD REPEAT AND HMG-BOX DNA-BINDING PROTEIN 1"/>
    <property type="match status" value="1"/>
</dbReference>
<dbReference type="InterPro" id="IPR015943">
    <property type="entry name" value="WD40/YVTN_repeat-like_dom_sf"/>
</dbReference>
<dbReference type="GO" id="GO:0043596">
    <property type="term" value="C:nuclear replication fork"/>
    <property type="evidence" value="ECO:0007669"/>
    <property type="project" value="TreeGrafter"/>
</dbReference>
<feature type="domain" description="WDHD1/CFT4 second beta-propeller" evidence="7">
    <location>
        <begin position="585"/>
        <end position="851"/>
    </location>
</feature>
<keyword evidence="3" id="KW-0677">Repeat</keyword>
<dbReference type="InterPro" id="IPR001680">
    <property type="entry name" value="WD40_rpt"/>
</dbReference>